<dbReference type="InterPro" id="IPR001915">
    <property type="entry name" value="Peptidase_M48"/>
</dbReference>
<organism evidence="14 15">
    <name type="scientific">Brachybacterium muris UCD-AY4</name>
    <dbReference type="NCBI Taxonomy" id="1249481"/>
    <lineage>
        <taxon>Bacteria</taxon>
        <taxon>Bacillati</taxon>
        <taxon>Actinomycetota</taxon>
        <taxon>Actinomycetes</taxon>
        <taxon>Micrococcales</taxon>
        <taxon>Dermabacteraceae</taxon>
        <taxon>Brachybacterium</taxon>
    </lineage>
</organism>
<feature type="compositionally biased region" description="Pro residues" evidence="11">
    <location>
        <begin position="1"/>
        <end position="10"/>
    </location>
</feature>
<evidence type="ECO:0000256" key="7">
    <source>
        <dbReference type="ARBA" id="ARBA00022989"/>
    </source>
</evidence>
<dbReference type="InterPro" id="IPR050083">
    <property type="entry name" value="HtpX_protease"/>
</dbReference>
<keyword evidence="5 10" id="KW-0378">Hydrolase</keyword>
<feature type="compositionally biased region" description="Low complexity" evidence="11">
    <location>
        <begin position="11"/>
        <end position="20"/>
    </location>
</feature>
<evidence type="ECO:0000256" key="3">
    <source>
        <dbReference type="ARBA" id="ARBA00022692"/>
    </source>
</evidence>
<sequence length="394" mass="42291">MSQSFPPPPLGQSSPAPAAGHGRTPAPNLVNGSTVHGIIGEQRLRHPWEIPLLVVGALITVGAYLLWTILVVMSVVNAIRGDGPTIMDIGDGPLGNLVIQLFAIVMLLTLILWVARAIMYADLRARSVRMSPTQFPEGYRMVAEAAAAQGLRRVPDAYVISGGGTINAFASGHGFRRFVAVYSDLFEVGGAVRDPEALRFVIGHEVGHIAAGHTSYFRLLFTNLMMQVPILGPAYSRAQEYTADNFGYALTPDGAAGAMAVLGAGKYLNAHVNVHEFADRAATEKGLWLHIVNWRASHPVLTWRTHALRDRSRPGHLWLRPGLLGSPGATFPSAMPAGSTFSQKYLTPAEALDLLARADAVRPAGAINQFGRFPGVDYTGQPSTRQLQTTAPLL</sequence>
<keyword evidence="4" id="KW-0479">Metal-binding</keyword>
<evidence type="ECO:0000256" key="6">
    <source>
        <dbReference type="ARBA" id="ARBA00022833"/>
    </source>
</evidence>
<dbReference type="EMBL" id="AORC01000004">
    <property type="protein sequence ID" value="EYT50380.1"/>
    <property type="molecule type" value="Genomic_DNA"/>
</dbReference>
<dbReference type="GO" id="GO:0004222">
    <property type="term" value="F:metalloendopeptidase activity"/>
    <property type="evidence" value="ECO:0007669"/>
    <property type="project" value="InterPro"/>
</dbReference>
<keyword evidence="3 12" id="KW-0812">Transmembrane</keyword>
<keyword evidence="2 10" id="KW-0645">Protease</keyword>
<dbReference type="RefSeq" id="WP_017822450.1">
    <property type="nucleotide sequence ID" value="NZ_AORC01000004.1"/>
</dbReference>
<name>A0A022L383_9MICO</name>
<evidence type="ECO:0000313" key="15">
    <source>
        <dbReference type="Proteomes" id="UP000019754"/>
    </source>
</evidence>
<keyword evidence="9 12" id="KW-0472">Membrane</keyword>
<feature type="domain" description="Peptidase M48" evidence="13">
    <location>
        <begin position="140"/>
        <end position="216"/>
    </location>
</feature>
<dbReference type="PANTHER" id="PTHR43221">
    <property type="entry name" value="PROTEASE HTPX"/>
    <property type="match status" value="1"/>
</dbReference>
<comment type="cofactor">
    <cofactor evidence="10">
        <name>Zn(2+)</name>
        <dbReference type="ChEBI" id="CHEBI:29105"/>
    </cofactor>
    <text evidence="10">Binds 1 zinc ion per subunit.</text>
</comment>
<evidence type="ECO:0000256" key="9">
    <source>
        <dbReference type="ARBA" id="ARBA00023136"/>
    </source>
</evidence>
<dbReference type="Gene3D" id="3.30.2010.10">
    <property type="entry name" value="Metalloproteases ('zincins'), catalytic domain"/>
    <property type="match status" value="1"/>
</dbReference>
<evidence type="ECO:0000256" key="12">
    <source>
        <dbReference type="SAM" id="Phobius"/>
    </source>
</evidence>
<gene>
    <name evidence="14" type="ORF">D641_0103665</name>
</gene>
<evidence type="ECO:0000256" key="8">
    <source>
        <dbReference type="ARBA" id="ARBA00023049"/>
    </source>
</evidence>
<dbReference type="STRING" id="1249481.D641_0103665"/>
<dbReference type="GO" id="GO:0006508">
    <property type="term" value="P:proteolysis"/>
    <property type="evidence" value="ECO:0007669"/>
    <property type="project" value="UniProtKB-KW"/>
</dbReference>
<accession>A0A022L383</accession>
<evidence type="ECO:0000256" key="10">
    <source>
        <dbReference type="RuleBase" id="RU003983"/>
    </source>
</evidence>
<evidence type="ECO:0000259" key="13">
    <source>
        <dbReference type="Pfam" id="PF01435"/>
    </source>
</evidence>
<dbReference type="HOGENOM" id="CLU_038900_2_0_11"/>
<evidence type="ECO:0000256" key="1">
    <source>
        <dbReference type="ARBA" id="ARBA00022475"/>
    </source>
</evidence>
<dbReference type="PANTHER" id="PTHR43221:SF2">
    <property type="entry name" value="PROTEASE HTPX HOMOLOG"/>
    <property type="match status" value="1"/>
</dbReference>
<proteinExistence type="inferred from homology"/>
<keyword evidence="6 10" id="KW-0862">Zinc</keyword>
<keyword evidence="1" id="KW-1003">Cell membrane</keyword>
<feature type="transmembrane region" description="Helical" evidence="12">
    <location>
        <begin position="52"/>
        <end position="79"/>
    </location>
</feature>
<dbReference type="AlphaFoldDB" id="A0A022L383"/>
<evidence type="ECO:0000313" key="14">
    <source>
        <dbReference type="EMBL" id="EYT50380.1"/>
    </source>
</evidence>
<reference evidence="14 15" key="1">
    <citation type="journal article" date="2013" name="Genome Announc.">
        <title>Draft genome sequence of an Actinobacterium, Brachybacterium muris strain UCD-AY4.</title>
        <authorList>
            <person name="Lo J.R."/>
            <person name="Lang J.M."/>
            <person name="Darling A.E."/>
            <person name="Eisen J.A."/>
            <person name="Coil D.A."/>
        </authorList>
    </citation>
    <scope>NUCLEOTIDE SEQUENCE [LARGE SCALE GENOMIC DNA]</scope>
    <source>
        <strain evidence="14 15">UCD-AY4</strain>
    </source>
</reference>
<feature type="domain" description="Peptidase M48" evidence="13">
    <location>
        <begin position="219"/>
        <end position="311"/>
    </location>
</feature>
<evidence type="ECO:0000256" key="2">
    <source>
        <dbReference type="ARBA" id="ARBA00022670"/>
    </source>
</evidence>
<dbReference type="Pfam" id="PF01435">
    <property type="entry name" value="Peptidase_M48"/>
    <property type="match status" value="2"/>
</dbReference>
<feature type="region of interest" description="Disordered" evidence="11">
    <location>
        <begin position="1"/>
        <end position="26"/>
    </location>
</feature>
<dbReference type="CDD" id="cd07325">
    <property type="entry name" value="M48_Ste24p_like"/>
    <property type="match status" value="1"/>
</dbReference>
<evidence type="ECO:0000256" key="4">
    <source>
        <dbReference type="ARBA" id="ARBA00022723"/>
    </source>
</evidence>
<comment type="caution">
    <text evidence="14">The sequence shown here is derived from an EMBL/GenBank/DDBJ whole genome shotgun (WGS) entry which is preliminary data.</text>
</comment>
<dbReference type="Proteomes" id="UP000019754">
    <property type="component" value="Unassembled WGS sequence"/>
</dbReference>
<comment type="similarity">
    <text evidence="10">Belongs to the peptidase M48 family.</text>
</comment>
<keyword evidence="7 12" id="KW-1133">Transmembrane helix</keyword>
<evidence type="ECO:0000256" key="11">
    <source>
        <dbReference type="SAM" id="MobiDB-lite"/>
    </source>
</evidence>
<keyword evidence="8 10" id="KW-0482">Metalloprotease</keyword>
<dbReference type="GO" id="GO:0046872">
    <property type="term" value="F:metal ion binding"/>
    <property type="evidence" value="ECO:0007669"/>
    <property type="project" value="UniProtKB-KW"/>
</dbReference>
<evidence type="ECO:0000256" key="5">
    <source>
        <dbReference type="ARBA" id="ARBA00022801"/>
    </source>
</evidence>
<protein>
    <submittedName>
        <fullName evidence="14">Peptidase</fullName>
    </submittedName>
</protein>
<keyword evidence="15" id="KW-1185">Reference proteome</keyword>
<dbReference type="OrthoDB" id="9810445at2"/>
<feature type="transmembrane region" description="Helical" evidence="12">
    <location>
        <begin position="99"/>
        <end position="121"/>
    </location>
</feature>